<evidence type="ECO:0000313" key="3">
    <source>
        <dbReference type="EMBL" id="GAP41504.1"/>
    </source>
</evidence>
<evidence type="ECO:0000259" key="2">
    <source>
        <dbReference type="SMART" id="SM01264"/>
    </source>
</evidence>
<gene>
    <name evidence="3" type="ORF">ATC1_131494</name>
</gene>
<keyword evidence="4" id="KW-1185">Reference proteome</keyword>
<dbReference type="GO" id="GO:0004222">
    <property type="term" value="F:metalloendopeptidase activity"/>
    <property type="evidence" value="ECO:0007669"/>
    <property type="project" value="TreeGrafter"/>
</dbReference>
<proteinExistence type="predicted"/>
<dbReference type="Gene3D" id="3.30.830.10">
    <property type="entry name" value="Metalloenzyme, LuxS/M16 peptidase-like"/>
    <property type="match status" value="4"/>
</dbReference>
<name>A0A0S7BXL2_9CHLR</name>
<dbReference type="SUPFAM" id="SSF63411">
    <property type="entry name" value="LuxS/MPP-like metallohydrolase"/>
    <property type="match status" value="4"/>
</dbReference>
<feature type="domain" description="Peptidase M16C associated" evidence="2">
    <location>
        <begin position="490"/>
        <end position="741"/>
    </location>
</feature>
<reference evidence="3" key="1">
    <citation type="journal article" date="2015" name="Genome Announc.">
        <title>Draft Genome Sequence of Anaerolineae Strain TC1, a Novel Isolate from a Methanogenic Wastewater Treatment System.</title>
        <authorList>
            <person name="Matsuura N."/>
            <person name="Tourlousse D.M."/>
            <person name="Sun L."/>
            <person name="Toyonaga M."/>
            <person name="Kuroda K."/>
            <person name="Ohashi A."/>
            <person name="Cruz R."/>
            <person name="Yamaguchi T."/>
            <person name="Sekiguchi Y."/>
        </authorList>
    </citation>
    <scope>NUCLEOTIDE SEQUENCE [LARGE SCALE GENOMIC DNA]</scope>
    <source>
        <strain evidence="3">TC1</strain>
    </source>
</reference>
<dbReference type="RefSeq" id="WP_062282861.1">
    <property type="nucleotide sequence ID" value="NZ_DF968181.1"/>
</dbReference>
<protein>
    <submittedName>
        <fullName evidence="3">Zn-dependent peptidase, M16 (Insulinase) family</fullName>
    </submittedName>
</protein>
<keyword evidence="1" id="KW-0732">Signal</keyword>
<dbReference type="GO" id="GO:0016485">
    <property type="term" value="P:protein processing"/>
    <property type="evidence" value="ECO:0007669"/>
    <property type="project" value="TreeGrafter"/>
</dbReference>
<dbReference type="InterPro" id="IPR007863">
    <property type="entry name" value="Peptidase_M16_C"/>
</dbReference>
<accession>A0A0S7BXL2</accession>
<feature type="chain" id="PRO_5006633264" evidence="1">
    <location>
        <begin position="22"/>
        <end position="1002"/>
    </location>
</feature>
<dbReference type="InterPro" id="IPR011249">
    <property type="entry name" value="Metalloenz_LuxS/M16"/>
</dbReference>
<dbReference type="InterPro" id="IPR055130">
    <property type="entry name" value="PreP_C"/>
</dbReference>
<dbReference type="PANTHER" id="PTHR43016">
    <property type="entry name" value="PRESEQUENCE PROTEASE"/>
    <property type="match status" value="1"/>
</dbReference>
<dbReference type="Pfam" id="PF22516">
    <property type="entry name" value="PreP_C"/>
    <property type="match status" value="1"/>
</dbReference>
<dbReference type="PANTHER" id="PTHR43016:SF13">
    <property type="entry name" value="PRESEQUENCE PROTEASE, MITOCHONDRIAL"/>
    <property type="match status" value="1"/>
</dbReference>
<dbReference type="EMBL" id="DF968181">
    <property type="protein sequence ID" value="GAP41504.1"/>
    <property type="molecule type" value="Genomic_DNA"/>
</dbReference>
<dbReference type="AlphaFoldDB" id="A0A0S7BXL2"/>
<dbReference type="Pfam" id="PF00675">
    <property type="entry name" value="Peptidase_M16"/>
    <property type="match status" value="1"/>
</dbReference>
<dbReference type="GO" id="GO:0046872">
    <property type="term" value="F:metal ion binding"/>
    <property type="evidence" value="ECO:0007669"/>
    <property type="project" value="InterPro"/>
</dbReference>
<dbReference type="InterPro" id="IPR011765">
    <property type="entry name" value="Pept_M16_N"/>
</dbReference>
<dbReference type="InterPro" id="IPR013578">
    <property type="entry name" value="Peptidase_M16C_assoc"/>
</dbReference>
<evidence type="ECO:0000313" key="4">
    <source>
        <dbReference type="Proteomes" id="UP000053370"/>
    </source>
</evidence>
<dbReference type="Proteomes" id="UP000053370">
    <property type="component" value="Unassembled WGS sequence"/>
</dbReference>
<dbReference type="Pfam" id="PF08367">
    <property type="entry name" value="M16C_assoc"/>
    <property type="match status" value="1"/>
</dbReference>
<evidence type="ECO:0000256" key="1">
    <source>
        <dbReference type="SAM" id="SignalP"/>
    </source>
</evidence>
<organism evidence="3">
    <name type="scientific">Flexilinea flocculi</name>
    <dbReference type="NCBI Taxonomy" id="1678840"/>
    <lineage>
        <taxon>Bacteria</taxon>
        <taxon>Bacillati</taxon>
        <taxon>Chloroflexota</taxon>
        <taxon>Anaerolineae</taxon>
        <taxon>Anaerolineales</taxon>
        <taxon>Anaerolineaceae</taxon>
        <taxon>Flexilinea</taxon>
    </lineage>
</organism>
<dbReference type="Pfam" id="PF05193">
    <property type="entry name" value="Peptidase_M16_C"/>
    <property type="match status" value="1"/>
</dbReference>
<dbReference type="STRING" id="1678840.ATC1_131494"/>
<feature type="signal peptide" evidence="1">
    <location>
        <begin position="1"/>
        <end position="21"/>
    </location>
</feature>
<sequence length="1002" mass="114041">MKRILILTIIFISLSFSNVFAQENIVPDLPNIGEIVSGFEVIEKDEISDYNASAVRFVHQESGAELIFIQNDDTNLVFSVTFKTPPDSSQGIQHILEHSLLSSSEKYPGNDVFFDMIYKGYLTFINAFTSSNYTMFPISSTSEKQFFAASDAYLDLLFHSSVLSNPNFFYREGIRYELENEDSPLYPVGIVYNEMKQYVNDIEYSAYRKTLENLFPDTPDRFDSAGKPDDILTLTYEQALEYYHNYYAPSKAKMFLYGNVDYRKFLNNINQNYFQNAEKTKQNQEPASQKPFSQLKTATYEHPVGTGSETENQAYIELAYGLPKGISFDEIIGLKLLVNELFNHESFPLLDTLRQRDIAAQFQFFYDSNTLQPALFFQAAYADESKADLLRQTIEEVLQDVVKNGINPELIDSIVSHNALAAKFKPESSTKGLDLIVEMTNTWHILNDPFYGAHQAEHIEKIASKIDEGFFEDLIQKYILQNPHAVLLSAIPRPGLLEEQEAKLQDKLDEKKAAMSQEEIESMVQKTKDFASWDAMEPNPETIDKIAVLTVDDLPEEINNTQVDEEYIDGVRILSAISPVPDAAGVQIINDVQNINPDTLEYFNFYTALIGRISTENYSQEEISLLSSKYLYNKTFSLSPMSITYRSDEYRPVFRSGWFYETSQSENAFNSITEMLFRSELTENNLDMIKTIIDEQLSFCDNYKKNGVQYVVQQAQSIFIPSQRFTRFFSGPNLMSFLEKIKKDIESDPKSVLEKIDQSRKTVLNKKNLLVLFAGPEGSKTKFDQDVKAFIANMSDTPLSDEAMKPFDYPSPEKNNGLLANTKVQNIALSASTKDVLPYQAGLSVIEKIISDELLTPEIRFTGGAYGASIHFYLSSMLAFSYNDPNLTNTLEVFSRIPDVLKNSGYTQKELDQHIITAYADYTTPKGEITFVLEGIQNYLLGKTIQDQKNEYMELKSVKLEDLPILGEQLAKAFQASQITVYGFPDTIQEHAELFETITDIR</sequence>
<dbReference type="SMART" id="SM01264">
    <property type="entry name" value="M16C_associated"/>
    <property type="match status" value="1"/>
</dbReference>